<evidence type="ECO:0000313" key="2">
    <source>
        <dbReference type="EMBL" id="KAL2833571.1"/>
    </source>
</evidence>
<evidence type="ECO:0000313" key="3">
    <source>
        <dbReference type="Proteomes" id="UP001610446"/>
    </source>
</evidence>
<protein>
    <submittedName>
        <fullName evidence="2">Jacalin-like lectin domain-containing protein</fullName>
    </submittedName>
</protein>
<feature type="domain" description="Jacalin-type lectin" evidence="1">
    <location>
        <begin position="2"/>
        <end position="153"/>
    </location>
</feature>
<dbReference type="PROSITE" id="PS51752">
    <property type="entry name" value="JACALIN_LECTIN"/>
    <property type="match status" value="1"/>
</dbReference>
<sequence length="153" mass="16746">MVQKGPTVGGNGGSPFEIFRDQPVQQVDLWYGRGSGDNFKQFTVLKGIEVRWPGVAEPGRAGFRPNDKNHDVLHTSFDFENNGNEKLEWMDIFGSAGRVDSLRFMTDRQHEGDYFAAGGVGGSICVQPAVGRKLCGFFGRAGDDIDKLGAVFD</sequence>
<comment type="caution">
    <text evidence="2">The sequence shown here is derived from an EMBL/GenBank/DDBJ whole genome shotgun (WGS) entry which is preliminary data.</text>
</comment>
<dbReference type="EMBL" id="JBFXLU010000239">
    <property type="protein sequence ID" value="KAL2833571.1"/>
    <property type="molecule type" value="Genomic_DNA"/>
</dbReference>
<keyword evidence="3" id="KW-1185">Reference proteome</keyword>
<reference evidence="2 3" key="1">
    <citation type="submission" date="2024-07" db="EMBL/GenBank/DDBJ databases">
        <title>Section-level genome sequencing and comparative genomics of Aspergillus sections Usti and Cavernicolus.</title>
        <authorList>
            <consortium name="Lawrence Berkeley National Laboratory"/>
            <person name="Nybo J.L."/>
            <person name="Vesth T.C."/>
            <person name="Theobald S."/>
            <person name="Frisvad J.C."/>
            <person name="Larsen T.O."/>
            <person name="Kjaerboelling I."/>
            <person name="Rothschild-Mancinelli K."/>
            <person name="Lyhne E.K."/>
            <person name="Kogle M.E."/>
            <person name="Barry K."/>
            <person name="Clum A."/>
            <person name="Na H."/>
            <person name="Ledsgaard L."/>
            <person name="Lin J."/>
            <person name="Lipzen A."/>
            <person name="Kuo A."/>
            <person name="Riley R."/>
            <person name="Mondo S."/>
            <person name="Labutti K."/>
            <person name="Haridas S."/>
            <person name="Pangalinan J."/>
            <person name="Salamov A.A."/>
            <person name="Simmons B.A."/>
            <person name="Magnuson J.K."/>
            <person name="Chen J."/>
            <person name="Drula E."/>
            <person name="Henrissat B."/>
            <person name="Wiebenga A."/>
            <person name="Lubbers R.J."/>
            <person name="Gomes A.C."/>
            <person name="Makela M.R."/>
            <person name="Stajich J."/>
            <person name="Grigoriev I.V."/>
            <person name="Mortensen U.H."/>
            <person name="De Vries R.P."/>
            <person name="Baker S.E."/>
            <person name="Andersen M.R."/>
        </authorList>
    </citation>
    <scope>NUCLEOTIDE SEQUENCE [LARGE SCALE GENOMIC DNA]</scope>
    <source>
        <strain evidence="2 3">CBS 123904</strain>
    </source>
</reference>
<organism evidence="2 3">
    <name type="scientific">Aspergillus pseudoustus</name>
    <dbReference type="NCBI Taxonomy" id="1810923"/>
    <lineage>
        <taxon>Eukaryota</taxon>
        <taxon>Fungi</taxon>
        <taxon>Dikarya</taxon>
        <taxon>Ascomycota</taxon>
        <taxon>Pezizomycotina</taxon>
        <taxon>Eurotiomycetes</taxon>
        <taxon>Eurotiomycetidae</taxon>
        <taxon>Eurotiales</taxon>
        <taxon>Aspergillaceae</taxon>
        <taxon>Aspergillus</taxon>
        <taxon>Aspergillus subgen. Nidulantes</taxon>
    </lineage>
</organism>
<dbReference type="Proteomes" id="UP001610446">
    <property type="component" value="Unassembled WGS sequence"/>
</dbReference>
<dbReference type="SUPFAM" id="SSF51101">
    <property type="entry name" value="Mannose-binding lectins"/>
    <property type="match status" value="1"/>
</dbReference>
<evidence type="ECO:0000259" key="1">
    <source>
        <dbReference type="PROSITE" id="PS51752"/>
    </source>
</evidence>
<dbReference type="InterPro" id="IPR036404">
    <property type="entry name" value="Jacalin-like_lectin_dom_sf"/>
</dbReference>
<dbReference type="Gene3D" id="2.100.10.30">
    <property type="entry name" value="Jacalin-like lectin domain"/>
    <property type="match status" value="1"/>
</dbReference>
<dbReference type="InterPro" id="IPR001229">
    <property type="entry name" value="Jacalin-like_lectin_dom"/>
</dbReference>
<accession>A0ABR4J0K7</accession>
<dbReference type="Pfam" id="PF01419">
    <property type="entry name" value="Jacalin"/>
    <property type="match status" value="1"/>
</dbReference>
<name>A0ABR4J0K7_9EURO</name>
<proteinExistence type="predicted"/>
<gene>
    <name evidence="2" type="ORF">BJY01DRAFT_239430</name>
</gene>